<evidence type="ECO:0000256" key="1">
    <source>
        <dbReference type="ARBA" id="ARBA00022723"/>
    </source>
</evidence>
<keyword evidence="1" id="KW-0479">Metal-binding</keyword>
<dbReference type="SUPFAM" id="SSF57845">
    <property type="entry name" value="B-box zinc-binding domain"/>
    <property type="match status" value="1"/>
</dbReference>
<evidence type="ECO:0000259" key="6">
    <source>
        <dbReference type="PROSITE" id="PS50119"/>
    </source>
</evidence>
<dbReference type="GeneTree" id="ENSGT00940000160005"/>
<dbReference type="Pfam" id="PF15227">
    <property type="entry name" value="zf-C3HC4_4"/>
    <property type="match status" value="1"/>
</dbReference>
<dbReference type="PROSITE" id="PS50089">
    <property type="entry name" value="ZF_RING_2"/>
    <property type="match status" value="1"/>
</dbReference>
<feature type="domain" description="RING-type" evidence="5">
    <location>
        <begin position="15"/>
        <end position="56"/>
    </location>
</feature>
<dbReference type="PROSITE" id="PS50119">
    <property type="entry name" value="ZF_BBOX"/>
    <property type="match status" value="1"/>
</dbReference>
<organism evidence="8 9">
    <name type="scientific">Oryctolagus cuniculus</name>
    <name type="common">Rabbit</name>
    <dbReference type="NCBI Taxonomy" id="9986"/>
    <lineage>
        <taxon>Eukaryota</taxon>
        <taxon>Metazoa</taxon>
        <taxon>Chordata</taxon>
        <taxon>Craniata</taxon>
        <taxon>Vertebrata</taxon>
        <taxon>Euteleostomi</taxon>
        <taxon>Mammalia</taxon>
        <taxon>Eutheria</taxon>
        <taxon>Euarchontoglires</taxon>
        <taxon>Glires</taxon>
        <taxon>Lagomorpha</taxon>
        <taxon>Leporidae</taxon>
        <taxon>Oryctolagus</taxon>
    </lineage>
</organism>
<reference evidence="8" key="3">
    <citation type="submission" date="2025-09" db="UniProtKB">
        <authorList>
            <consortium name="Ensembl"/>
        </authorList>
    </citation>
    <scope>IDENTIFICATION</scope>
    <source>
        <strain evidence="8">Thorbecke</strain>
    </source>
</reference>
<dbReference type="InterPro" id="IPR003879">
    <property type="entry name" value="Butyrophylin_SPRY"/>
</dbReference>
<dbReference type="SUPFAM" id="SSF57850">
    <property type="entry name" value="RING/U-box"/>
    <property type="match status" value="1"/>
</dbReference>
<dbReference type="InterPro" id="IPR001841">
    <property type="entry name" value="Znf_RING"/>
</dbReference>
<dbReference type="InterPro" id="IPR003877">
    <property type="entry name" value="SPRY_dom"/>
</dbReference>
<dbReference type="Pfam" id="PF00622">
    <property type="entry name" value="SPRY"/>
    <property type="match status" value="1"/>
</dbReference>
<dbReference type="SMART" id="SM00184">
    <property type="entry name" value="RING"/>
    <property type="match status" value="1"/>
</dbReference>
<feature type="domain" description="B box-type" evidence="6">
    <location>
        <begin position="88"/>
        <end position="131"/>
    </location>
</feature>
<keyword evidence="3" id="KW-0862">Zinc</keyword>
<dbReference type="PROSITE" id="PS50188">
    <property type="entry name" value="B302_SPRY"/>
    <property type="match status" value="1"/>
</dbReference>
<dbReference type="Gene3D" id="3.30.160.60">
    <property type="entry name" value="Classic Zinc Finger"/>
    <property type="match status" value="1"/>
</dbReference>
<dbReference type="SMR" id="G1SFY6"/>
<evidence type="ECO:0000256" key="2">
    <source>
        <dbReference type="ARBA" id="ARBA00022771"/>
    </source>
</evidence>
<dbReference type="FunCoup" id="G1SFY6">
    <property type="interactions" value="56"/>
</dbReference>
<dbReference type="SMART" id="SM00449">
    <property type="entry name" value="SPRY"/>
    <property type="match status" value="1"/>
</dbReference>
<reference evidence="8" key="2">
    <citation type="submission" date="2025-08" db="UniProtKB">
        <authorList>
            <consortium name="Ensembl"/>
        </authorList>
    </citation>
    <scope>IDENTIFICATION</scope>
    <source>
        <strain evidence="8">Thorbecke</strain>
    </source>
</reference>
<dbReference type="InterPro" id="IPR000315">
    <property type="entry name" value="Znf_B-box"/>
</dbReference>
<dbReference type="Ensembl" id="ENSOCUT00000001701.3">
    <property type="protein sequence ID" value="ENSOCUP00000001458.3"/>
    <property type="gene ID" value="ENSOCUG00000001702.3"/>
</dbReference>
<dbReference type="Pfam" id="PF00643">
    <property type="entry name" value="zf-B_box"/>
    <property type="match status" value="1"/>
</dbReference>
<accession>G1SFY6</accession>
<evidence type="ECO:0000259" key="7">
    <source>
        <dbReference type="PROSITE" id="PS50188"/>
    </source>
</evidence>
<dbReference type="AlphaFoldDB" id="G1SFY6"/>
<protein>
    <submittedName>
        <fullName evidence="8">Uncharacterized protein</fullName>
    </submittedName>
</protein>
<evidence type="ECO:0000259" key="5">
    <source>
        <dbReference type="PROSITE" id="PS50089"/>
    </source>
</evidence>
<evidence type="ECO:0000256" key="4">
    <source>
        <dbReference type="PROSITE-ProRule" id="PRU00024"/>
    </source>
</evidence>
<dbReference type="PRINTS" id="PR01407">
    <property type="entry name" value="BUTYPHLNCDUF"/>
</dbReference>
<dbReference type="InterPro" id="IPR050143">
    <property type="entry name" value="TRIM/RBCC"/>
</dbReference>
<keyword evidence="2 4" id="KW-0863">Zinc-finger</keyword>
<keyword evidence="9" id="KW-1185">Reference proteome</keyword>
<dbReference type="InterPro" id="IPR017907">
    <property type="entry name" value="Znf_RING_CS"/>
</dbReference>
<dbReference type="InterPro" id="IPR043136">
    <property type="entry name" value="B30.2/SPRY_sf"/>
</dbReference>
<dbReference type="SUPFAM" id="SSF49899">
    <property type="entry name" value="Concanavalin A-like lectins/glucanases"/>
    <property type="match status" value="1"/>
</dbReference>
<dbReference type="Gene3D" id="3.30.40.10">
    <property type="entry name" value="Zinc/RING finger domain, C3HC4 (zinc finger)"/>
    <property type="match status" value="1"/>
</dbReference>
<sequence length="454" mass="53221">MDSGFPHILQKELSCFICLNFMMDPVTISCGHSFCRPCVCLTWEEAQIPARCPICREPSRQEDFKTNIHLKNLVSIARQASLQQFFDSEEGMCGTHKKMKKIFCEENQSLLCVHCSDSPEHEAHRHRSISVAAEDYREELVKKMRLLWEKIQENKKNLNEESRIITQWMWYVSLHKQIIRASYKMLHPVPHEDERRHTQTLIKEWNKIFQQLKKSKAKMILKKKQLRKMCKELMKMYHQPDGELLQYVKHQFLILSSRCESLQQPVPQPVNPELKAQPVTGLIDRLRHFQVEISFDNEITNYVMLLGHVRRLMFGQDNQDTSPHSDDISDYFAAWGDQNFTSGKHYWELEVNDSWDWALGVCKDSSIRKKGTLIGSEDIFLLLCMKEDNHYRILTTSPMFPHYVEKPMSRVGVFLDFENGSVSFVNVAKSSFIWRYPAGSFNFPVRPLFFTGCA</sequence>
<dbReference type="InterPro" id="IPR001870">
    <property type="entry name" value="B30.2/SPRY"/>
</dbReference>
<dbReference type="HOGENOM" id="CLU_013137_0_3_1"/>
<evidence type="ECO:0000313" key="8">
    <source>
        <dbReference type="Ensembl" id="ENSOCUP00000001458.3"/>
    </source>
</evidence>
<evidence type="ECO:0000313" key="9">
    <source>
        <dbReference type="Proteomes" id="UP000001811"/>
    </source>
</evidence>
<dbReference type="InterPro" id="IPR013320">
    <property type="entry name" value="ConA-like_dom_sf"/>
</dbReference>
<dbReference type="Gene3D" id="2.60.120.920">
    <property type="match status" value="1"/>
</dbReference>
<name>G1SFY6_RABIT</name>
<proteinExistence type="predicted"/>
<reference evidence="8 9" key="1">
    <citation type="journal article" date="2011" name="Nature">
        <title>A high-resolution map of human evolutionary constraint using 29 mammals.</title>
        <authorList>
            <person name="Lindblad-Toh K."/>
            <person name="Garber M."/>
            <person name="Zuk O."/>
            <person name="Lin M.F."/>
            <person name="Parker B.J."/>
            <person name="Washietl S."/>
            <person name="Kheradpour P."/>
            <person name="Ernst J."/>
            <person name="Jordan G."/>
            <person name="Mauceli E."/>
            <person name="Ward L.D."/>
            <person name="Lowe C.B."/>
            <person name="Holloway A.K."/>
            <person name="Clamp M."/>
            <person name="Gnerre S."/>
            <person name="Alfoldi J."/>
            <person name="Beal K."/>
            <person name="Chang J."/>
            <person name="Clawson H."/>
            <person name="Cuff J."/>
            <person name="Di Palma F."/>
            <person name="Fitzgerald S."/>
            <person name="Flicek P."/>
            <person name="Guttman M."/>
            <person name="Hubisz M.J."/>
            <person name="Jaffe D.B."/>
            <person name="Jungreis I."/>
            <person name="Kent W.J."/>
            <person name="Kostka D."/>
            <person name="Lara M."/>
            <person name="Martins A.L."/>
            <person name="Massingham T."/>
            <person name="Moltke I."/>
            <person name="Raney B.J."/>
            <person name="Rasmussen M.D."/>
            <person name="Robinson J."/>
            <person name="Stark A."/>
            <person name="Vilella A.J."/>
            <person name="Wen J."/>
            <person name="Xie X."/>
            <person name="Zody M.C."/>
            <person name="Baldwin J."/>
            <person name="Bloom T."/>
            <person name="Chin C.W."/>
            <person name="Heiman D."/>
            <person name="Nicol R."/>
            <person name="Nusbaum C."/>
            <person name="Young S."/>
            <person name="Wilkinson J."/>
            <person name="Worley K.C."/>
            <person name="Kovar C.L."/>
            <person name="Muzny D.M."/>
            <person name="Gibbs R.A."/>
            <person name="Cree A."/>
            <person name="Dihn H.H."/>
            <person name="Fowler G."/>
            <person name="Jhangiani S."/>
            <person name="Joshi V."/>
            <person name="Lee S."/>
            <person name="Lewis L.R."/>
            <person name="Nazareth L.V."/>
            <person name="Okwuonu G."/>
            <person name="Santibanez J."/>
            <person name="Warren W.C."/>
            <person name="Mardis E.R."/>
            <person name="Weinstock G.M."/>
            <person name="Wilson R.K."/>
            <person name="Delehaunty K."/>
            <person name="Dooling D."/>
            <person name="Fronik C."/>
            <person name="Fulton L."/>
            <person name="Fulton B."/>
            <person name="Graves T."/>
            <person name="Minx P."/>
            <person name="Sodergren E."/>
            <person name="Birney E."/>
            <person name="Margulies E.H."/>
            <person name="Herrero J."/>
            <person name="Green E.D."/>
            <person name="Haussler D."/>
            <person name="Siepel A."/>
            <person name="Goldman N."/>
            <person name="Pollard K.S."/>
            <person name="Pedersen J.S."/>
            <person name="Lander E.S."/>
            <person name="Kellis M."/>
        </authorList>
    </citation>
    <scope>NUCLEOTIDE SEQUENCE [LARGE SCALE GENOMIC DNA]</scope>
    <source>
        <strain evidence="9">Thorbecke</strain>
    </source>
</reference>
<dbReference type="PROSITE" id="PS00518">
    <property type="entry name" value="ZF_RING_1"/>
    <property type="match status" value="1"/>
</dbReference>
<feature type="domain" description="B30.2/SPRY" evidence="7">
    <location>
        <begin position="273"/>
        <end position="454"/>
    </location>
</feature>
<dbReference type="Proteomes" id="UP000001811">
    <property type="component" value="Unplaced"/>
</dbReference>
<dbReference type="PANTHER" id="PTHR24103">
    <property type="entry name" value="E3 UBIQUITIN-PROTEIN LIGASE TRIM"/>
    <property type="match status" value="1"/>
</dbReference>
<dbReference type="eggNOG" id="KOG2177">
    <property type="taxonomic scope" value="Eukaryota"/>
</dbReference>
<dbReference type="InterPro" id="IPR013083">
    <property type="entry name" value="Znf_RING/FYVE/PHD"/>
</dbReference>
<dbReference type="SMART" id="SM00336">
    <property type="entry name" value="BBOX"/>
    <property type="match status" value="1"/>
</dbReference>
<dbReference type="InParanoid" id="G1SFY6"/>
<evidence type="ECO:0000256" key="3">
    <source>
        <dbReference type="ARBA" id="ARBA00022833"/>
    </source>
</evidence>
<dbReference type="GO" id="GO:0008270">
    <property type="term" value="F:zinc ion binding"/>
    <property type="evidence" value="ECO:0007669"/>
    <property type="project" value="UniProtKB-KW"/>
</dbReference>